<keyword evidence="2" id="KW-1185">Reference proteome</keyword>
<accession>A0A0B7F758</accession>
<gene>
    <name evidence="1" type="ORF">RSOLAG1IB_00575</name>
</gene>
<dbReference type="AlphaFoldDB" id="A0A0B7F758"/>
<dbReference type="Proteomes" id="UP000059188">
    <property type="component" value="Unassembled WGS sequence"/>
</dbReference>
<name>A0A0B7F758_THACB</name>
<sequence length="97" mass="10259">MPGMSRKASGLSKLRGPNSAIALTSLPSRLKDITDVTGWRGGGGGGGGLLLRFPLHKRNSVDGREDTVTIKGTLVTERKDRALEEPRMSASVVKEGT</sequence>
<dbReference type="EMBL" id="LN679100">
    <property type="protein sequence ID" value="CEL52038.1"/>
    <property type="molecule type" value="Genomic_DNA"/>
</dbReference>
<reference evidence="1 2" key="1">
    <citation type="submission" date="2014-11" db="EMBL/GenBank/DDBJ databases">
        <authorList>
            <person name="Wibberg Daniel"/>
        </authorList>
    </citation>
    <scope>NUCLEOTIDE SEQUENCE [LARGE SCALE GENOMIC DNA]</scope>
    <source>
        <strain evidence="1">Rhizoctonia solani AG1-IB 7/3/14</strain>
    </source>
</reference>
<proteinExistence type="predicted"/>
<evidence type="ECO:0000313" key="2">
    <source>
        <dbReference type="Proteomes" id="UP000059188"/>
    </source>
</evidence>
<evidence type="ECO:0000313" key="1">
    <source>
        <dbReference type="EMBL" id="CEL52038.1"/>
    </source>
</evidence>
<organism evidence="1 2">
    <name type="scientific">Thanatephorus cucumeris (strain AG1-IB / isolate 7/3/14)</name>
    <name type="common">Lettuce bottom rot fungus</name>
    <name type="synonym">Rhizoctonia solani</name>
    <dbReference type="NCBI Taxonomy" id="1108050"/>
    <lineage>
        <taxon>Eukaryota</taxon>
        <taxon>Fungi</taxon>
        <taxon>Dikarya</taxon>
        <taxon>Basidiomycota</taxon>
        <taxon>Agaricomycotina</taxon>
        <taxon>Agaricomycetes</taxon>
        <taxon>Cantharellales</taxon>
        <taxon>Ceratobasidiaceae</taxon>
        <taxon>Rhizoctonia</taxon>
        <taxon>Rhizoctonia solani AG-1</taxon>
    </lineage>
</organism>
<protein>
    <submittedName>
        <fullName evidence="1">Uncharacterized protein</fullName>
    </submittedName>
</protein>